<evidence type="ECO:0000259" key="2">
    <source>
        <dbReference type="Pfam" id="PF02557"/>
    </source>
</evidence>
<feature type="domain" description="D-alanyl-D-alanine carboxypeptidase-like core" evidence="2">
    <location>
        <begin position="138"/>
        <end position="260"/>
    </location>
</feature>
<keyword evidence="1" id="KW-1133">Transmembrane helix</keyword>
<dbReference type="InterPro" id="IPR052179">
    <property type="entry name" value="DD-CPase-like"/>
</dbReference>
<dbReference type="Gene3D" id="3.30.1380.10">
    <property type="match status" value="1"/>
</dbReference>
<dbReference type="PANTHER" id="PTHR34385:SF1">
    <property type="entry name" value="PEPTIDOGLYCAN L-ALANYL-D-GLUTAMATE ENDOPEPTIDASE CWLK"/>
    <property type="match status" value="1"/>
</dbReference>
<dbReference type="InterPro" id="IPR003709">
    <property type="entry name" value="VanY-like_core_dom"/>
</dbReference>
<dbReference type="Proteomes" id="UP000177096">
    <property type="component" value="Unassembled WGS sequence"/>
</dbReference>
<reference evidence="3 4" key="1">
    <citation type="journal article" date="2016" name="Nat. Commun.">
        <title>Thousands of microbial genomes shed light on interconnected biogeochemical processes in an aquifer system.</title>
        <authorList>
            <person name="Anantharaman K."/>
            <person name="Brown C.T."/>
            <person name="Hug L.A."/>
            <person name="Sharon I."/>
            <person name="Castelle C.J."/>
            <person name="Probst A.J."/>
            <person name="Thomas B.C."/>
            <person name="Singh A."/>
            <person name="Wilkins M.J."/>
            <person name="Karaoz U."/>
            <person name="Brodie E.L."/>
            <person name="Williams K.H."/>
            <person name="Hubbard S.S."/>
            <person name="Banfield J.F."/>
        </authorList>
    </citation>
    <scope>NUCLEOTIDE SEQUENCE [LARGE SCALE GENOMIC DNA]</scope>
</reference>
<evidence type="ECO:0000313" key="3">
    <source>
        <dbReference type="EMBL" id="OHB08884.1"/>
    </source>
</evidence>
<dbReference type="Pfam" id="PF02557">
    <property type="entry name" value="VanY"/>
    <property type="match status" value="1"/>
</dbReference>
<accession>A0A1G2UHI4</accession>
<dbReference type="GO" id="GO:0006508">
    <property type="term" value="P:proteolysis"/>
    <property type="evidence" value="ECO:0007669"/>
    <property type="project" value="InterPro"/>
</dbReference>
<dbReference type="CDD" id="cd14852">
    <property type="entry name" value="LD-carboxypeptidase"/>
    <property type="match status" value="1"/>
</dbReference>
<keyword evidence="1" id="KW-0812">Transmembrane</keyword>
<dbReference type="InterPro" id="IPR009045">
    <property type="entry name" value="Zn_M74/Hedgehog-like"/>
</dbReference>
<dbReference type="EMBL" id="MHWM01000017">
    <property type="protein sequence ID" value="OHB08884.1"/>
    <property type="molecule type" value="Genomic_DNA"/>
</dbReference>
<dbReference type="GO" id="GO:0008233">
    <property type="term" value="F:peptidase activity"/>
    <property type="evidence" value="ECO:0007669"/>
    <property type="project" value="InterPro"/>
</dbReference>
<proteinExistence type="predicted"/>
<dbReference type="PANTHER" id="PTHR34385">
    <property type="entry name" value="D-ALANYL-D-ALANINE CARBOXYPEPTIDASE"/>
    <property type="match status" value="1"/>
</dbReference>
<evidence type="ECO:0000313" key="4">
    <source>
        <dbReference type="Proteomes" id="UP000177096"/>
    </source>
</evidence>
<dbReference type="SUPFAM" id="SSF55166">
    <property type="entry name" value="Hedgehog/DD-peptidase"/>
    <property type="match status" value="1"/>
</dbReference>
<organism evidence="3 4">
    <name type="scientific">Candidatus Zambryskibacteria bacterium RIFCSPLOWO2_02_FULL_39_14</name>
    <dbReference type="NCBI Taxonomy" id="1802769"/>
    <lineage>
        <taxon>Bacteria</taxon>
        <taxon>Candidatus Zambryskiibacteriota</taxon>
    </lineage>
</organism>
<feature type="transmembrane region" description="Helical" evidence="1">
    <location>
        <begin position="16"/>
        <end position="36"/>
    </location>
</feature>
<gene>
    <name evidence="3" type="ORF">A3I86_00835</name>
</gene>
<dbReference type="InterPro" id="IPR058193">
    <property type="entry name" value="VanY/YodJ_core_dom"/>
</dbReference>
<evidence type="ECO:0000256" key="1">
    <source>
        <dbReference type="SAM" id="Phobius"/>
    </source>
</evidence>
<comment type="caution">
    <text evidence="3">The sequence shown here is derived from an EMBL/GenBank/DDBJ whole genome shotgun (WGS) entry which is preliminary data.</text>
</comment>
<keyword evidence="1" id="KW-0472">Membrane</keyword>
<name>A0A1G2UHI4_9BACT</name>
<dbReference type="AlphaFoldDB" id="A0A1G2UHI4"/>
<sequence>MKSQTSSKFREPSAQVSWIIASICTLVLIGAIIYSIRSYSVLQEENESILLLELEVVRKNNVNLSQLARYQQSIIDSFQGQIQNIGSTVGTLEKLSKTDKELLRKYSKVYFLNENYVPEKLAKIDNNYVYGDGGNFLIHTEVWSFLKRLLDDARVKNIDLLIASAFRSFDIQATLKSGYTVVYGAGTANQFSADQGYSEHQLGTSVDFTTKEASEAFSKFESDPAYKWLVDNAYKYGFILSYPEGNSYYKFEPWHWRFVGVELATYLHVNGKYFYDLEQRDIDSYLIKLFD</sequence>
<protein>
    <recommendedName>
        <fullName evidence="2">D-alanyl-D-alanine carboxypeptidase-like core domain-containing protein</fullName>
    </recommendedName>
</protein>